<evidence type="ECO:0000259" key="8">
    <source>
        <dbReference type="PROSITE" id="PS51841"/>
    </source>
</evidence>
<sequence length="592" mass="66809">MATARPPTPPSAGDSGLAPSFSASFASSPRLGRGRLRDEPAELRRLNGRLAAYIQRVRAKEARPLLRPGPGEGEAADEDEEDRGEPSRLRRRYEGELAEARRALDQQALQRASLQVALEALRQDHRQLRARCSKKENDLRLALDRIRDLDTLLNSKDAELATSLSRQQSLETSLRQSEDQITSLKETVNDSKTQLQNEMLIRTDLENQVKTLQDQVAFLKNLHQGELKSKKQFYQSKIQEIQSGQQQELESKLLNALQELRKEQEQQIQEYKDQMERNFQAKIENVQLSAVVDSDSAHRALEELAESKQRIETLVLQNGALEEKARDLAAKVRELQKTADHERDSSARRLAEKEKEVAEIQQQMQAQLEEYEHLLDVKLALDLEISAYRAMLEGEEKRLKLCGTSSESGGAHTAVHQGPRFFLQGRKRKRVFPKRRVYNVSSKVVQRASSSGSISIEDIDPEGKFIRIKNNSDKDQLLTGWTIRRQRGNECDVMYQFPARFTLQAGQVVTIWSAQEGSSPGSGVHVWKSPQPWGVGENINITLLNAEGKETAEGKVTCVDRGEGDGEAEEAADEEETELRGQQNESRSCPIM</sequence>
<dbReference type="PROSITE" id="PS00226">
    <property type="entry name" value="IF_ROD_1"/>
    <property type="match status" value="1"/>
</dbReference>
<gene>
    <name evidence="11" type="primary">LOC110077295</name>
</gene>
<feature type="domain" description="IF rod" evidence="9">
    <location>
        <begin position="1"/>
        <end position="399"/>
    </location>
</feature>
<evidence type="ECO:0000256" key="7">
    <source>
        <dbReference type="SAM" id="MobiDB-lite"/>
    </source>
</evidence>
<proteinExistence type="inferred from homology"/>
<dbReference type="InterPro" id="IPR039008">
    <property type="entry name" value="IF_rod_dom"/>
</dbReference>
<protein>
    <submittedName>
        <fullName evidence="11">Lamin-A-like</fullName>
    </submittedName>
</protein>
<accession>A0ABM5EX05</accession>
<dbReference type="Gene3D" id="1.20.5.1160">
    <property type="entry name" value="Vasodilator-stimulated phosphoprotein"/>
    <property type="match status" value="1"/>
</dbReference>
<dbReference type="Pfam" id="PF00932">
    <property type="entry name" value="LTD"/>
    <property type="match status" value="1"/>
</dbReference>
<dbReference type="PANTHER" id="PTHR45721">
    <property type="entry name" value="LAMIN DM0-RELATED"/>
    <property type="match status" value="1"/>
</dbReference>
<comment type="similarity">
    <text evidence="5">Belongs to the intermediate filament family.</text>
</comment>
<dbReference type="Pfam" id="PF00038">
    <property type="entry name" value="Filament"/>
    <property type="match status" value="1"/>
</dbReference>
<feature type="compositionally biased region" description="Acidic residues" evidence="7">
    <location>
        <begin position="565"/>
        <end position="577"/>
    </location>
</feature>
<dbReference type="RefSeq" id="XP_072837692.1">
    <property type="nucleotide sequence ID" value="XM_072981591.1"/>
</dbReference>
<evidence type="ECO:0000256" key="2">
    <source>
        <dbReference type="ARBA" id="ARBA00023054"/>
    </source>
</evidence>
<dbReference type="InterPro" id="IPR001322">
    <property type="entry name" value="Lamin_tail_dom"/>
</dbReference>
<evidence type="ECO:0000313" key="10">
    <source>
        <dbReference type="Proteomes" id="UP001652642"/>
    </source>
</evidence>
<feature type="region of interest" description="Disordered" evidence="7">
    <location>
        <begin position="1"/>
        <end position="39"/>
    </location>
</feature>
<evidence type="ECO:0000256" key="3">
    <source>
        <dbReference type="ARBA" id="ARBA00023289"/>
    </source>
</evidence>
<evidence type="ECO:0000313" key="11">
    <source>
        <dbReference type="RefSeq" id="XP_072837692.1"/>
    </source>
</evidence>
<dbReference type="Gene3D" id="2.60.40.1260">
    <property type="entry name" value="Lamin Tail domain"/>
    <property type="match status" value="1"/>
</dbReference>
<evidence type="ECO:0000259" key="9">
    <source>
        <dbReference type="PROSITE" id="PS51842"/>
    </source>
</evidence>
<feature type="compositionally biased region" description="Low complexity" evidence="7">
    <location>
        <begin position="18"/>
        <end position="29"/>
    </location>
</feature>
<feature type="coiled-coil region" evidence="6">
    <location>
        <begin position="246"/>
        <end position="377"/>
    </location>
</feature>
<keyword evidence="2 6" id="KW-0175">Coiled coil</keyword>
<feature type="domain" description="LTD" evidence="8">
    <location>
        <begin position="442"/>
        <end position="560"/>
    </location>
</feature>
<dbReference type="PROSITE" id="PS51841">
    <property type="entry name" value="LTD"/>
    <property type="match status" value="1"/>
</dbReference>
<dbReference type="PROSITE" id="PS51842">
    <property type="entry name" value="IF_ROD_2"/>
    <property type="match status" value="1"/>
</dbReference>
<dbReference type="PANTHER" id="PTHR45721:SF16">
    <property type="entry name" value="LAMIN-L(III)"/>
    <property type="match status" value="1"/>
</dbReference>
<feature type="compositionally biased region" description="Acidic residues" evidence="7">
    <location>
        <begin position="74"/>
        <end position="83"/>
    </location>
</feature>
<keyword evidence="3" id="KW-0636">Prenylation</keyword>
<feature type="region of interest" description="Disordered" evidence="7">
    <location>
        <begin position="60"/>
        <end position="90"/>
    </location>
</feature>
<evidence type="ECO:0000256" key="6">
    <source>
        <dbReference type="SAM" id="Coils"/>
    </source>
</evidence>
<feature type="compositionally biased region" description="Pro residues" evidence="7">
    <location>
        <begin position="1"/>
        <end position="10"/>
    </location>
</feature>
<reference evidence="11" key="1">
    <citation type="submission" date="2025-08" db="UniProtKB">
        <authorList>
            <consortium name="RefSeq"/>
        </authorList>
    </citation>
    <scope>IDENTIFICATION</scope>
</reference>
<evidence type="ECO:0000256" key="5">
    <source>
        <dbReference type="RuleBase" id="RU000685"/>
    </source>
</evidence>
<dbReference type="Gene3D" id="1.20.5.170">
    <property type="match status" value="1"/>
</dbReference>
<comment type="subcellular location">
    <subcellularLocation>
        <location evidence="4">Nucleus lamina</location>
    </subcellularLocation>
</comment>
<evidence type="ECO:0000256" key="1">
    <source>
        <dbReference type="ARBA" id="ARBA00022754"/>
    </source>
</evidence>
<dbReference type="Proteomes" id="UP001652642">
    <property type="component" value="Chromosome 12"/>
</dbReference>
<dbReference type="SUPFAM" id="SSF64593">
    <property type="entry name" value="Intermediate filament protein, coiled coil region"/>
    <property type="match status" value="1"/>
</dbReference>
<dbReference type="SMART" id="SM01391">
    <property type="entry name" value="Filament"/>
    <property type="match status" value="1"/>
</dbReference>
<dbReference type="InterPro" id="IPR018039">
    <property type="entry name" value="IF_conserved"/>
</dbReference>
<feature type="compositionally biased region" description="Polar residues" evidence="7">
    <location>
        <begin position="580"/>
        <end position="592"/>
    </location>
</feature>
<feature type="coiled-coil region" evidence="6">
    <location>
        <begin position="167"/>
        <end position="222"/>
    </location>
</feature>
<keyword evidence="3" id="KW-0449">Lipoprotein</keyword>
<dbReference type="GeneID" id="110077295"/>
<feature type="region of interest" description="Disordered" evidence="7">
    <location>
        <begin position="559"/>
        <end position="592"/>
    </location>
</feature>
<name>A0ABM5EX05_9SAUR</name>
<dbReference type="InterPro" id="IPR036415">
    <property type="entry name" value="Lamin_tail_dom_sf"/>
</dbReference>
<dbReference type="SUPFAM" id="SSF74853">
    <property type="entry name" value="Lamin A/C globular tail domain"/>
    <property type="match status" value="1"/>
</dbReference>
<keyword evidence="10" id="KW-1185">Reference proteome</keyword>
<organism evidence="10 11">
    <name type="scientific">Pogona vitticeps</name>
    <name type="common">central bearded dragon</name>
    <dbReference type="NCBI Taxonomy" id="103695"/>
    <lineage>
        <taxon>Eukaryota</taxon>
        <taxon>Metazoa</taxon>
        <taxon>Chordata</taxon>
        <taxon>Craniata</taxon>
        <taxon>Vertebrata</taxon>
        <taxon>Euteleostomi</taxon>
        <taxon>Lepidosauria</taxon>
        <taxon>Squamata</taxon>
        <taxon>Bifurcata</taxon>
        <taxon>Unidentata</taxon>
        <taxon>Episquamata</taxon>
        <taxon>Toxicofera</taxon>
        <taxon>Iguania</taxon>
        <taxon>Acrodonta</taxon>
        <taxon>Agamidae</taxon>
        <taxon>Amphibolurinae</taxon>
        <taxon>Pogona</taxon>
    </lineage>
</organism>
<evidence type="ECO:0000256" key="4">
    <source>
        <dbReference type="ARBA" id="ARBA00024186"/>
    </source>
</evidence>
<feature type="coiled-coil region" evidence="6">
    <location>
        <begin position="90"/>
        <end position="138"/>
    </location>
</feature>
<keyword evidence="1 5" id="KW-0403">Intermediate filament</keyword>